<feature type="non-terminal residue" evidence="1">
    <location>
        <position position="115"/>
    </location>
</feature>
<evidence type="ECO:0000313" key="2">
    <source>
        <dbReference type="Proteomes" id="UP001162483"/>
    </source>
</evidence>
<evidence type="ECO:0000313" key="1">
    <source>
        <dbReference type="EMBL" id="CAI9536469.1"/>
    </source>
</evidence>
<keyword evidence="2" id="KW-1185">Reference proteome</keyword>
<comment type="caution">
    <text evidence="1">The sequence shown here is derived from an EMBL/GenBank/DDBJ whole genome shotgun (WGS) entry which is preliminary data.</text>
</comment>
<dbReference type="Proteomes" id="UP001162483">
    <property type="component" value="Unassembled WGS sequence"/>
</dbReference>
<reference evidence="1" key="1">
    <citation type="submission" date="2023-05" db="EMBL/GenBank/DDBJ databases">
        <authorList>
            <person name="Stuckert A."/>
        </authorList>
    </citation>
    <scope>NUCLEOTIDE SEQUENCE</scope>
</reference>
<dbReference type="EMBL" id="CATNWA010000318">
    <property type="protein sequence ID" value="CAI9536469.1"/>
    <property type="molecule type" value="Genomic_DNA"/>
</dbReference>
<gene>
    <name evidence="1" type="ORF">SPARVUS_LOCUS1028993</name>
</gene>
<organism evidence="1 2">
    <name type="scientific">Staurois parvus</name>
    <dbReference type="NCBI Taxonomy" id="386267"/>
    <lineage>
        <taxon>Eukaryota</taxon>
        <taxon>Metazoa</taxon>
        <taxon>Chordata</taxon>
        <taxon>Craniata</taxon>
        <taxon>Vertebrata</taxon>
        <taxon>Euteleostomi</taxon>
        <taxon>Amphibia</taxon>
        <taxon>Batrachia</taxon>
        <taxon>Anura</taxon>
        <taxon>Neobatrachia</taxon>
        <taxon>Ranoidea</taxon>
        <taxon>Ranidae</taxon>
        <taxon>Staurois</taxon>
    </lineage>
</organism>
<protein>
    <recommendedName>
        <fullName evidence="3">Reverse transcriptase zinc-binding domain-containing protein</fullName>
    </recommendedName>
</protein>
<proteinExistence type="predicted"/>
<accession>A0ABN9AKF1</accession>
<sequence>MISRVYTQLLSTAQDQASLRSRAQWSRDIGEFAGEVWDAALESVPGISLSSSHKLSQLFILHRVYRTPVQLYQWGRRDSPDCPRCRVQQGDFTHMLWHCPKLHRYWSEVLLFISL</sequence>
<name>A0ABN9AKF1_9NEOB</name>
<evidence type="ECO:0008006" key="3">
    <source>
        <dbReference type="Google" id="ProtNLM"/>
    </source>
</evidence>